<evidence type="ECO:0000313" key="3">
    <source>
        <dbReference type="Proteomes" id="UP001141327"/>
    </source>
</evidence>
<feature type="region of interest" description="Disordered" evidence="1">
    <location>
        <begin position="118"/>
        <end position="139"/>
    </location>
</feature>
<keyword evidence="3" id="KW-1185">Reference proteome</keyword>
<organism evidence="2 3">
    <name type="scientific">Paratrimastix pyriformis</name>
    <dbReference type="NCBI Taxonomy" id="342808"/>
    <lineage>
        <taxon>Eukaryota</taxon>
        <taxon>Metamonada</taxon>
        <taxon>Preaxostyla</taxon>
        <taxon>Paratrimastigidae</taxon>
        <taxon>Paratrimastix</taxon>
    </lineage>
</organism>
<proteinExistence type="predicted"/>
<name>A0ABQ8UBJ9_9EUKA</name>
<feature type="compositionally biased region" description="Polar residues" evidence="1">
    <location>
        <begin position="121"/>
        <end position="139"/>
    </location>
</feature>
<gene>
    <name evidence="2" type="ORF">PAPYR_8049</name>
</gene>
<reference evidence="2" key="1">
    <citation type="journal article" date="2022" name="bioRxiv">
        <title>Genomics of Preaxostyla Flagellates Illuminates Evolutionary Transitions and the Path Towards Mitochondrial Loss.</title>
        <authorList>
            <person name="Novak L.V.F."/>
            <person name="Treitli S.C."/>
            <person name="Pyrih J."/>
            <person name="Halakuc P."/>
            <person name="Pipaliya S.V."/>
            <person name="Vacek V."/>
            <person name="Brzon O."/>
            <person name="Soukal P."/>
            <person name="Eme L."/>
            <person name="Dacks J.B."/>
            <person name="Karnkowska A."/>
            <person name="Elias M."/>
            <person name="Hampl V."/>
        </authorList>
    </citation>
    <scope>NUCLEOTIDE SEQUENCE</scope>
    <source>
        <strain evidence="2">RCP-MX</strain>
    </source>
</reference>
<dbReference type="Proteomes" id="UP001141327">
    <property type="component" value="Unassembled WGS sequence"/>
</dbReference>
<sequence>MAQPPARTVKLADGNSLRTSYNFDFGTPLDRSMTVTTRGFSRGATTTELFEGTTKATHHIPGYSGHIPLSTTSTQVRDVTSGATTRPPRSTNLYDTFHLNIPGYMGYVPRSVFNHPHTRSPDLNTTTGSMVSLHNPGSK</sequence>
<evidence type="ECO:0000256" key="1">
    <source>
        <dbReference type="SAM" id="MobiDB-lite"/>
    </source>
</evidence>
<protein>
    <submittedName>
        <fullName evidence="2">Uncharacterized protein</fullName>
    </submittedName>
</protein>
<accession>A0ABQ8UBJ9</accession>
<dbReference type="EMBL" id="JAPMOS010000064">
    <property type="protein sequence ID" value="KAJ4456654.1"/>
    <property type="molecule type" value="Genomic_DNA"/>
</dbReference>
<comment type="caution">
    <text evidence="2">The sequence shown here is derived from an EMBL/GenBank/DDBJ whole genome shotgun (WGS) entry which is preliminary data.</text>
</comment>
<evidence type="ECO:0000313" key="2">
    <source>
        <dbReference type="EMBL" id="KAJ4456654.1"/>
    </source>
</evidence>